<dbReference type="Pfam" id="PF13640">
    <property type="entry name" value="2OG-FeII_Oxy_3"/>
    <property type="match status" value="1"/>
</dbReference>
<dbReference type="AlphaFoldDB" id="A0A2A9NNM2"/>
<dbReference type="OrthoDB" id="27483at2759"/>
<name>A0A2A9NNM2_9AGAR</name>
<evidence type="ECO:0000313" key="3">
    <source>
        <dbReference type="Proteomes" id="UP000242287"/>
    </source>
</evidence>
<dbReference type="PANTHER" id="PTHR33099:SF7">
    <property type="entry name" value="MYND-TYPE DOMAIN-CONTAINING PROTEIN"/>
    <property type="match status" value="1"/>
</dbReference>
<keyword evidence="3" id="KW-1185">Reference proteome</keyword>
<organism evidence="2 3">
    <name type="scientific">Amanita thiersii Skay4041</name>
    <dbReference type="NCBI Taxonomy" id="703135"/>
    <lineage>
        <taxon>Eukaryota</taxon>
        <taxon>Fungi</taxon>
        <taxon>Dikarya</taxon>
        <taxon>Basidiomycota</taxon>
        <taxon>Agaricomycotina</taxon>
        <taxon>Agaricomycetes</taxon>
        <taxon>Agaricomycetidae</taxon>
        <taxon>Agaricales</taxon>
        <taxon>Pluteineae</taxon>
        <taxon>Amanitaceae</taxon>
        <taxon>Amanita</taxon>
    </lineage>
</organism>
<dbReference type="InterPro" id="IPR044862">
    <property type="entry name" value="Pro_4_hyd_alph_FE2OG_OXY"/>
</dbReference>
<evidence type="ECO:0000313" key="2">
    <source>
        <dbReference type="EMBL" id="PFH49273.1"/>
    </source>
</evidence>
<dbReference type="Proteomes" id="UP000242287">
    <property type="component" value="Unassembled WGS sequence"/>
</dbReference>
<protein>
    <recommendedName>
        <fullName evidence="1">Prolyl 4-hydroxylase alpha subunit Fe(2+) 2OG dioxygenase domain-containing protein</fullName>
    </recommendedName>
</protein>
<gene>
    <name evidence="2" type="ORF">AMATHDRAFT_86537</name>
</gene>
<accession>A0A2A9NNM2</accession>
<reference evidence="2 3" key="1">
    <citation type="submission" date="2014-02" db="EMBL/GenBank/DDBJ databases">
        <title>Transposable element dynamics among asymbiotic and ectomycorrhizal Amanita fungi.</title>
        <authorList>
            <consortium name="DOE Joint Genome Institute"/>
            <person name="Hess J."/>
            <person name="Skrede I."/>
            <person name="Wolfe B."/>
            <person name="LaButti K."/>
            <person name="Ohm R.A."/>
            <person name="Grigoriev I.V."/>
            <person name="Pringle A."/>
        </authorList>
    </citation>
    <scope>NUCLEOTIDE SEQUENCE [LARGE SCALE GENOMIC DNA]</scope>
    <source>
        <strain evidence="2 3">SKay4041</strain>
    </source>
</reference>
<sequence>MDRANFSLTLDLERTGLKNAIRERLLGGILGKRPIRAELYKLNVYGEGSFFKAHKDTPRGGRMFGSLVIVYSTPHQGGSLLIRKGGQEWVFDLTQAISGRDSPQIGYIALYSDVEHEVALVTAGYRVTVTYNLYIDDSPVLPAYHGQIPSVTKVQSELKGLLEDPEFLKEGANIGFGLSFRYPVESCIGGHMKLRHLDNCLKGIDGEIMQTMKGLSLKPKLWMLMNVDYEKLICPEVPYYDPEDFSDSEVSSLSDTLQAEFGAKTISDSNIHWVTNPQPEYADEDAFAAYGNEAQLIHVYRNLVMIVPIGPPGARSTEFIDK</sequence>
<feature type="domain" description="Prolyl 4-hydroxylase alpha subunit Fe(2+) 2OG dioxygenase" evidence="1">
    <location>
        <begin position="41"/>
        <end position="133"/>
    </location>
</feature>
<dbReference type="Gene3D" id="2.60.120.620">
    <property type="entry name" value="q2cbj1_9rhob like domain"/>
    <property type="match status" value="1"/>
</dbReference>
<dbReference type="EMBL" id="KZ302034">
    <property type="protein sequence ID" value="PFH49273.1"/>
    <property type="molecule type" value="Genomic_DNA"/>
</dbReference>
<proteinExistence type="predicted"/>
<dbReference type="PANTHER" id="PTHR33099">
    <property type="entry name" value="FE2OG DIOXYGENASE DOMAIN-CONTAINING PROTEIN"/>
    <property type="match status" value="1"/>
</dbReference>
<evidence type="ECO:0000259" key="1">
    <source>
        <dbReference type="Pfam" id="PF13640"/>
    </source>
</evidence>